<dbReference type="EMBL" id="JBCGBO010000005">
    <property type="protein sequence ID" value="KAK9201890.1"/>
    <property type="molecule type" value="Genomic_DNA"/>
</dbReference>
<proteinExistence type="predicted"/>
<evidence type="ECO:0000313" key="2">
    <source>
        <dbReference type="Proteomes" id="UP001428341"/>
    </source>
</evidence>
<protein>
    <submittedName>
        <fullName evidence="1">Uncharacterized protein</fullName>
    </submittedName>
</protein>
<sequence length="87" mass="10203">MNDGVMIQIHVTMPITYKSFIRIEKTQAIFKHHYKPPRLRIIRNSTVHDSKETPLEARYIALKSKAIYLANFTGTRSKRKMIQADPF</sequence>
<reference evidence="1 2" key="1">
    <citation type="submission" date="2024-05" db="EMBL/GenBank/DDBJ databases">
        <title>Haplotype-resolved chromosome-level genome assembly of Huyou (Citrus changshanensis).</title>
        <authorList>
            <person name="Miao C."/>
            <person name="Chen W."/>
            <person name="Wu Y."/>
            <person name="Wang L."/>
            <person name="Zhao S."/>
            <person name="Grierson D."/>
            <person name="Xu C."/>
            <person name="Chen K."/>
        </authorList>
    </citation>
    <scope>NUCLEOTIDE SEQUENCE [LARGE SCALE GENOMIC DNA]</scope>
    <source>
        <strain evidence="1">01-14</strain>
        <tissue evidence="1">Leaf</tissue>
    </source>
</reference>
<dbReference type="Proteomes" id="UP001428341">
    <property type="component" value="Unassembled WGS sequence"/>
</dbReference>
<evidence type="ECO:0000313" key="1">
    <source>
        <dbReference type="EMBL" id="KAK9201890.1"/>
    </source>
</evidence>
<accession>A0AAP0QP81</accession>
<keyword evidence="2" id="KW-1185">Reference proteome</keyword>
<dbReference type="AlphaFoldDB" id="A0AAP0QP81"/>
<name>A0AAP0QP81_9ROSI</name>
<gene>
    <name evidence="1" type="ORF">WN944_017099</name>
</gene>
<comment type="caution">
    <text evidence="1">The sequence shown here is derived from an EMBL/GenBank/DDBJ whole genome shotgun (WGS) entry which is preliminary data.</text>
</comment>
<organism evidence="1 2">
    <name type="scientific">Citrus x changshan-huyou</name>
    <dbReference type="NCBI Taxonomy" id="2935761"/>
    <lineage>
        <taxon>Eukaryota</taxon>
        <taxon>Viridiplantae</taxon>
        <taxon>Streptophyta</taxon>
        <taxon>Embryophyta</taxon>
        <taxon>Tracheophyta</taxon>
        <taxon>Spermatophyta</taxon>
        <taxon>Magnoliopsida</taxon>
        <taxon>eudicotyledons</taxon>
        <taxon>Gunneridae</taxon>
        <taxon>Pentapetalae</taxon>
        <taxon>rosids</taxon>
        <taxon>malvids</taxon>
        <taxon>Sapindales</taxon>
        <taxon>Rutaceae</taxon>
        <taxon>Aurantioideae</taxon>
        <taxon>Citrus</taxon>
    </lineage>
</organism>